<accession>A0ABU0TGS3</accession>
<sequence>MAEKNKNTGSSEDQMLISNKKLFADVSHLIEQSRQQVAMQANSTLTILFWQVGKRINDDILQNQRAEYGKQILPTLSAKLENLYGRNFTEKNIRRMVRFSEQFPDIEIVVPLSRQLTWSHFIEFFSLKSNNAKQFYAQLAINNMLGVRELRKQIANKAFERTAIANIQAAQNENMLINTFKDPNVLDFLGLTSGYLKKILKQLSSVSLKNSSWNWEKDLLLLNARKG</sequence>
<dbReference type="Proteomes" id="UP001225072">
    <property type="component" value="Unassembled WGS sequence"/>
</dbReference>
<comment type="caution">
    <text evidence="2">The sequence shown here is derived from an EMBL/GenBank/DDBJ whole genome shotgun (WGS) entry which is preliminary data.</text>
</comment>
<organism evidence="2 3">
    <name type="scientific">Chryseobacterium camelliae</name>
    <dbReference type="NCBI Taxonomy" id="1265445"/>
    <lineage>
        <taxon>Bacteria</taxon>
        <taxon>Pseudomonadati</taxon>
        <taxon>Bacteroidota</taxon>
        <taxon>Flavobacteriia</taxon>
        <taxon>Flavobacteriales</taxon>
        <taxon>Weeksellaceae</taxon>
        <taxon>Chryseobacterium group</taxon>
        <taxon>Chryseobacterium</taxon>
    </lineage>
</organism>
<dbReference type="PANTHER" id="PTHR30547">
    <property type="entry name" value="UNCHARACTERIZED PROTEIN YHCG-RELATED"/>
    <property type="match status" value="1"/>
</dbReference>
<dbReference type="InterPro" id="IPR041527">
    <property type="entry name" value="YhcG_N"/>
</dbReference>
<dbReference type="PANTHER" id="PTHR30547:SF5">
    <property type="entry name" value="NUCLEASE YHCG-RELATED"/>
    <property type="match status" value="1"/>
</dbReference>
<evidence type="ECO:0000313" key="3">
    <source>
        <dbReference type="Proteomes" id="UP001225072"/>
    </source>
</evidence>
<dbReference type="EMBL" id="JAUTAL010000001">
    <property type="protein sequence ID" value="MDQ1095343.1"/>
    <property type="molecule type" value="Genomic_DNA"/>
</dbReference>
<protein>
    <recommendedName>
        <fullName evidence="1">YhcG N-terminal domain-containing protein</fullName>
    </recommendedName>
</protein>
<proteinExistence type="predicted"/>
<gene>
    <name evidence="2" type="ORF">QE404_000490</name>
</gene>
<name>A0ABU0TGS3_9FLAO</name>
<feature type="domain" description="YhcG N-terminal" evidence="1">
    <location>
        <begin position="25"/>
        <end position="161"/>
    </location>
</feature>
<evidence type="ECO:0000313" key="2">
    <source>
        <dbReference type="EMBL" id="MDQ1095343.1"/>
    </source>
</evidence>
<dbReference type="InterPro" id="IPR053148">
    <property type="entry name" value="PD-DEXK-like_domain"/>
</dbReference>
<keyword evidence="3" id="KW-1185">Reference proteome</keyword>
<evidence type="ECO:0000259" key="1">
    <source>
        <dbReference type="Pfam" id="PF17761"/>
    </source>
</evidence>
<reference evidence="2 3" key="1">
    <citation type="submission" date="2023-07" db="EMBL/GenBank/DDBJ databases">
        <title>Functional and genomic diversity of the sorghum phyllosphere microbiome.</title>
        <authorList>
            <person name="Shade A."/>
        </authorList>
    </citation>
    <scope>NUCLEOTIDE SEQUENCE [LARGE SCALE GENOMIC DNA]</scope>
    <source>
        <strain evidence="2 3">SORGH_AS_1064</strain>
    </source>
</reference>
<dbReference type="Pfam" id="PF17761">
    <property type="entry name" value="DUF1016_N"/>
    <property type="match status" value="1"/>
</dbReference>
<dbReference type="RefSeq" id="WP_307446018.1">
    <property type="nucleotide sequence ID" value="NZ_JAUTAL010000001.1"/>
</dbReference>